<gene>
    <name evidence="2" type="ORF">Agub_g11729</name>
</gene>
<comment type="caution">
    <text evidence="2">The sequence shown here is derived from an EMBL/GenBank/DDBJ whole genome shotgun (WGS) entry which is preliminary data.</text>
</comment>
<feature type="region of interest" description="Disordered" evidence="1">
    <location>
        <begin position="18"/>
        <end position="83"/>
    </location>
</feature>
<feature type="compositionally biased region" description="Low complexity" evidence="1">
    <location>
        <begin position="48"/>
        <end position="83"/>
    </location>
</feature>
<dbReference type="AlphaFoldDB" id="A0AAD3HR20"/>
<feature type="compositionally biased region" description="Low complexity" evidence="1">
    <location>
        <begin position="18"/>
        <end position="34"/>
    </location>
</feature>
<organism evidence="2 3">
    <name type="scientific">Astrephomene gubernaculifera</name>
    <dbReference type="NCBI Taxonomy" id="47775"/>
    <lineage>
        <taxon>Eukaryota</taxon>
        <taxon>Viridiplantae</taxon>
        <taxon>Chlorophyta</taxon>
        <taxon>core chlorophytes</taxon>
        <taxon>Chlorophyceae</taxon>
        <taxon>CS clade</taxon>
        <taxon>Chlamydomonadales</taxon>
        <taxon>Astrephomenaceae</taxon>
        <taxon>Astrephomene</taxon>
    </lineage>
</organism>
<dbReference type="Proteomes" id="UP001054857">
    <property type="component" value="Unassembled WGS sequence"/>
</dbReference>
<evidence type="ECO:0000256" key="1">
    <source>
        <dbReference type="SAM" id="MobiDB-lite"/>
    </source>
</evidence>
<evidence type="ECO:0000313" key="2">
    <source>
        <dbReference type="EMBL" id="GFR49791.1"/>
    </source>
</evidence>
<evidence type="ECO:0000313" key="3">
    <source>
        <dbReference type="Proteomes" id="UP001054857"/>
    </source>
</evidence>
<accession>A0AAD3HR20</accession>
<proteinExistence type="predicted"/>
<name>A0AAD3HR20_9CHLO</name>
<keyword evidence="3" id="KW-1185">Reference proteome</keyword>
<reference evidence="2 3" key="1">
    <citation type="journal article" date="2021" name="Sci. Rep.">
        <title>Genome sequencing of the multicellular alga Astrephomene provides insights into convergent evolution of germ-soma differentiation.</title>
        <authorList>
            <person name="Yamashita S."/>
            <person name="Yamamoto K."/>
            <person name="Matsuzaki R."/>
            <person name="Suzuki S."/>
            <person name="Yamaguchi H."/>
            <person name="Hirooka S."/>
            <person name="Minakuchi Y."/>
            <person name="Miyagishima S."/>
            <person name="Kawachi M."/>
            <person name="Toyoda A."/>
            <person name="Nozaki H."/>
        </authorList>
    </citation>
    <scope>NUCLEOTIDE SEQUENCE [LARGE SCALE GENOMIC DNA]</scope>
    <source>
        <strain evidence="2 3">NIES-4017</strain>
    </source>
</reference>
<dbReference type="EMBL" id="BMAR01000032">
    <property type="protein sequence ID" value="GFR49791.1"/>
    <property type="molecule type" value="Genomic_DNA"/>
</dbReference>
<sequence length="118" mass="11304">MSGSLSIATATWLLRADTGSSAASSEGTAAAGVAPGSVLAGRSPASPPAAAAASPAAASPPSLAASPPAASSPLAGSSASPSSVGLVQMGCLREGHWMTPLRMGQGDLPGYWTQTRDA</sequence>
<protein>
    <submittedName>
        <fullName evidence="2">Uncharacterized protein</fullName>
    </submittedName>
</protein>